<dbReference type="Gene3D" id="3.10.20.370">
    <property type="match status" value="1"/>
</dbReference>
<keyword evidence="1" id="KW-0808">Transferase</keyword>
<evidence type="ECO:0000256" key="5">
    <source>
        <dbReference type="ARBA" id="ARBA00022801"/>
    </source>
</evidence>
<dbReference type="InterPro" id="IPR043128">
    <property type="entry name" value="Rev_trsase/Diguanyl_cyclase"/>
</dbReference>
<dbReference type="InterPro" id="IPR041373">
    <property type="entry name" value="RT_RNaseH"/>
</dbReference>
<dbReference type="FunFam" id="3.10.20.370:FF:000001">
    <property type="entry name" value="Retrovirus-related Pol polyprotein from transposon 17.6-like protein"/>
    <property type="match status" value="1"/>
</dbReference>
<evidence type="ECO:0000259" key="7">
    <source>
        <dbReference type="Pfam" id="PF17917"/>
    </source>
</evidence>
<proteinExistence type="predicted"/>
<evidence type="ECO:0000313" key="8">
    <source>
        <dbReference type="EMBL" id="CAD1838558.1"/>
    </source>
</evidence>
<keyword evidence="6" id="KW-0695">RNA-directed DNA polymerase</keyword>
<evidence type="ECO:0000256" key="6">
    <source>
        <dbReference type="ARBA" id="ARBA00022918"/>
    </source>
</evidence>
<keyword evidence="4" id="KW-0255">Endonuclease</keyword>
<name>A0A6V7Q6B3_ANACO</name>
<organism evidence="8">
    <name type="scientific">Ananas comosus var. bracteatus</name>
    <name type="common">red pineapple</name>
    <dbReference type="NCBI Taxonomy" id="296719"/>
    <lineage>
        <taxon>Eukaryota</taxon>
        <taxon>Viridiplantae</taxon>
        <taxon>Streptophyta</taxon>
        <taxon>Embryophyta</taxon>
        <taxon>Tracheophyta</taxon>
        <taxon>Spermatophyta</taxon>
        <taxon>Magnoliopsida</taxon>
        <taxon>Liliopsida</taxon>
        <taxon>Poales</taxon>
        <taxon>Bromeliaceae</taxon>
        <taxon>Bromelioideae</taxon>
        <taxon>Ananas</taxon>
    </lineage>
</organism>
<dbReference type="InterPro" id="IPR050951">
    <property type="entry name" value="Retrovirus_Pol_polyprotein"/>
</dbReference>
<keyword evidence="5" id="KW-0378">Hydrolase</keyword>
<dbReference type="EMBL" id="LR862133">
    <property type="protein sequence ID" value="CAD1838558.1"/>
    <property type="molecule type" value="Genomic_DNA"/>
</dbReference>
<dbReference type="PANTHER" id="PTHR37984">
    <property type="entry name" value="PROTEIN CBG26694"/>
    <property type="match status" value="1"/>
</dbReference>
<accession>A0A6V7Q6B3</accession>
<dbReference type="GO" id="GO:0004519">
    <property type="term" value="F:endonuclease activity"/>
    <property type="evidence" value="ECO:0007669"/>
    <property type="project" value="UniProtKB-KW"/>
</dbReference>
<dbReference type="Gene3D" id="3.30.70.270">
    <property type="match status" value="1"/>
</dbReference>
<keyword evidence="2" id="KW-0548">Nucleotidyltransferase</keyword>
<dbReference type="InterPro" id="IPR043502">
    <property type="entry name" value="DNA/RNA_pol_sf"/>
</dbReference>
<dbReference type="AlphaFoldDB" id="A0A6V7Q6B3"/>
<feature type="domain" description="Reverse transcriptase RNase H-like" evidence="7">
    <location>
        <begin position="235"/>
        <end position="334"/>
    </location>
</feature>
<protein>
    <recommendedName>
        <fullName evidence="7">Reverse transcriptase RNase H-like domain-containing protein</fullName>
    </recommendedName>
</protein>
<evidence type="ECO:0000256" key="1">
    <source>
        <dbReference type="ARBA" id="ARBA00022679"/>
    </source>
</evidence>
<dbReference type="PANTHER" id="PTHR37984:SF5">
    <property type="entry name" value="PROTEIN NYNRIN-LIKE"/>
    <property type="match status" value="1"/>
</dbReference>
<keyword evidence="3" id="KW-0540">Nuclease</keyword>
<gene>
    <name evidence="8" type="ORF">CB5_LOCUS21769</name>
</gene>
<evidence type="ECO:0000256" key="4">
    <source>
        <dbReference type="ARBA" id="ARBA00022759"/>
    </source>
</evidence>
<dbReference type="SUPFAM" id="SSF56672">
    <property type="entry name" value="DNA/RNA polymerases"/>
    <property type="match status" value="1"/>
</dbReference>
<dbReference type="CDD" id="cd09274">
    <property type="entry name" value="RNase_HI_RT_Ty3"/>
    <property type="match status" value="1"/>
</dbReference>
<dbReference type="GO" id="GO:0003964">
    <property type="term" value="F:RNA-directed DNA polymerase activity"/>
    <property type="evidence" value="ECO:0007669"/>
    <property type="project" value="UniProtKB-KW"/>
</dbReference>
<dbReference type="FunFam" id="3.30.70.270:FF:000020">
    <property type="entry name" value="Transposon Tf2-6 polyprotein-like Protein"/>
    <property type="match status" value="1"/>
</dbReference>
<reference evidence="8" key="1">
    <citation type="submission" date="2020-07" db="EMBL/GenBank/DDBJ databases">
        <authorList>
            <person name="Lin J."/>
        </authorList>
    </citation>
    <scope>NUCLEOTIDE SEQUENCE</scope>
</reference>
<evidence type="ECO:0000256" key="2">
    <source>
        <dbReference type="ARBA" id="ARBA00022695"/>
    </source>
</evidence>
<dbReference type="GO" id="GO:0016787">
    <property type="term" value="F:hydrolase activity"/>
    <property type="evidence" value="ECO:0007669"/>
    <property type="project" value="UniProtKB-KW"/>
</dbReference>
<evidence type="ECO:0000256" key="3">
    <source>
        <dbReference type="ARBA" id="ARBA00022722"/>
    </source>
</evidence>
<sequence length="443" mass="50550">METRAQEQKKMEEMLRQLVKESTTRQDQAIQELRERQHMDIEELGGVHISLSARFGSDLFDDPMAELKGLRQIGSVLEYQDKFDALLNRVELSEEYAVNCFISGLKDEIQVPIRMFQPRTLQRALSLAKLQEVAIEGHTQLEYLGHIISQEGVAMDKQKVEAILKWPQLVSVKELRGFLGLARYYRRFVKNLGKISKPLHEMLGKGGFKWTEASLQALRQLKVAVATAPVLALPDFSAEFIVETDASGVGVGAVLLQKGRPIAFMSKPLSPRNQQLSTYEREMLAIVIAIQKWQPYLIGRHFKVKTDHQSLKYLLEQRVSMPSHQKWISKLMGYDYELVYKNGRENVVADALSRAPSLQAISAIHTNLREQIKLSWNQDERIKKILAYKQRGGHSWSHYTWTQGLLRRKAKLVATAKSNGLVTTLQLLEWIATVHSLLPLNSL</sequence>
<dbReference type="Pfam" id="PF17917">
    <property type="entry name" value="RT_RNaseH"/>
    <property type="match status" value="1"/>
</dbReference>